<dbReference type="PROSITE" id="PS50262">
    <property type="entry name" value="G_PROTEIN_RECEP_F1_2"/>
    <property type="match status" value="1"/>
</dbReference>
<evidence type="ECO:0000256" key="5">
    <source>
        <dbReference type="ARBA" id="ARBA00023040"/>
    </source>
</evidence>
<evidence type="ECO:0000256" key="8">
    <source>
        <dbReference type="ARBA" id="ARBA00023180"/>
    </source>
</evidence>
<organism evidence="12 13">
    <name type="scientific">Frankliniella occidentalis</name>
    <name type="common">Western flower thrips</name>
    <name type="synonym">Euthrips occidentalis</name>
    <dbReference type="NCBI Taxonomy" id="133901"/>
    <lineage>
        <taxon>Eukaryota</taxon>
        <taxon>Metazoa</taxon>
        <taxon>Ecdysozoa</taxon>
        <taxon>Arthropoda</taxon>
        <taxon>Hexapoda</taxon>
        <taxon>Insecta</taxon>
        <taxon>Pterygota</taxon>
        <taxon>Neoptera</taxon>
        <taxon>Paraneoptera</taxon>
        <taxon>Thysanoptera</taxon>
        <taxon>Terebrantia</taxon>
        <taxon>Thripoidea</taxon>
        <taxon>Thripidae</taxon>
        <taxon>Frankliniella</taxon>
    </lineage>
</organism>
<dbReference type="PANTHER" id="PTHR24241">
    <property type="entry name" value="NEUROPEPTIDE RECEPTOR-RELATED G-PROTEIN COUPLED RECEPTOR"/>
    <property type="match status" value="1"/>
</dbReference>
<feature type="transmembrane region" description="Helical" evidence="10">
    <location>
        <begin position="319"/>
        <end position="341"/>
    </location>
</feature>
<evidence type="ECO:0000256" key="3">
    <source>
        <dbReference type="ARBA" id="ARBA00022692"/>
    </source>
</evidence>
<keyword evidence="9 10" id="KW-0807">Transducer</keyword>
<dbReference type="Gene3D" id="1.20.1070.10">
    <property type="entry name" value="Rhodopsin 7-helix transmembrane proteins"/>
    <property type="match status" value="1"/>
</dbReference>
<dbReference type="GO" id="GO:0032870">
    <property type="term" value="P:cellular response to hormone stimulus"/>
    <property type="evidence" value="ECO:0007669"/>
    <property type="project" value="TreeGrafter"/>
</dbReference>
<dbReference type="InterPro" id="IPR001817">
    <property type="entry name" value="Vasoprsn_rcpt"/>
</dbReference>
<dbReference type="Pfam" id="PF00001">
    <property type="entry name" value="7tm_1"/>
    <property type="match status" value="1"/>
</dbReference>
<comment type="similarity">
    <text evidence="10">Belongs to the G-protein coupled receptor 1 family. Vasopressin/oxytocin receptor subfamily.</text>
</comment>
<evidence type="ECO:0000256" key="6">
    <source>
        <dbReference type="ARBA" id="ARBA00023136"/>
    </source>
</evidence>
<dbReference type="PRINTS" id="PR00896">
    <property type="entry name" value="VASOPRESSINR"/>
</dbReference>
<evidence type="ECO:0000256" key="1">
    <source>
        <dbReference type="ARBA" id="ARBA00004651"/>
    </source>
</evidence>
<evidence type="ECO:0000256" key="4">
    <source>
        <dbReference type="ARBA" id="ARBA00022989"/>
    </source>
</evidence>
<feature type="transmembrane region" description="Helical" evidence="10">
    <location>
        <begin position="58"/>
        <end position="82"/>
    </location>
</feature>
<keyword evidence="3 10" id="KW-0812">Transmembrane</keyword>
<comment type="subcellular location">
    <subcellularLocation>
        <location evidence="1 10">Cell membrane</location>
        <topology evidence="1 10">Multi-pass membrane protein</topology>
    </subcellularLocation>
</comment>
<dbReference type="GeneID" id="113216769"/>
<dbReference type="Proteomes" id="UP000504606">
    <property type="component" value="Unplaced"/>
</dbReference>
<dbReference type="GO" id="GO:0005000">
    <property type="term" value="F:vasopressin receptor activity"/>
    <property type="evidence" value="ECO:0007669"/>
    <property type="project" value="InterPro"/>
</dbReference>
<dbReference type="CDD" id="cd15196">
    <property type="entry name" value="7tmA_Vasopressin_Oxytocin"/>
    <property type="match status" value="1"/>
</dbReference>
<keyword evidence="2" id="KW-1003">Cell membrane</keyword>
<dbReference type="InterPro" id="IPR017452">
    <property type="entry name" value="GPCR_Rhodpsn_7TM"/>
</dbReference>
<feature type="transmembrane region" description="Helical" evidence="10">
    <location>
        <begin position="219"/>
        <end position="241"/>
    </location>
</feature>
<dbReference type="PANTHER" id="PTHR24241:SF161">
    <property type="entry name" value="G-PROTEIN COUPLED RECEPTORS FAMILY 1 PROFILE DOMAIN-CONTAINING PROTEIN"/>
    <property type="match status" value="1"/>
</dbReference>
<keyword evidence="4 10" id="KW-1133">Transmembrane helix</keyword>
<dbReference type="InterPro" id="IPR000276">
    <property type="entry name" value="GPCR_Rhodpsn"/>
</dbReference>
<evidence type="ECO:0000259" key="11">
    <source>
        <dbReference type="PROSITE" id="PS50262"/>
    </source>
</evidence>
<dbReference type="KEGG" id="foc:113216769"/>
<keyword evidence="8 10" id="KW-0325">Glycoprotein</keyword>
<keyword evidence="5 10" id="KW-0297">G-protein coupled receptor</keyword>
<evidence type="ECO:0000256" key="2">
    <source>
        <dbReference type="ARBA" id="ARBA00022475"/>
    </source>
</evidence>
<feature type="transmembrane region" description="Helical" evidence="10">
    <location>
        <begin position="177"/>
        <end position="199"/>
    </location>
</feature>
<evidence type="ECO:0000256" key="9">
    <source>
        <dbReference type="ARBA" id="ARBA00023224"/>
    </source>
</evidence>
<feature type="transmembrane region" description="Helical" evidence="10">
    <location>
        <begin position="137"/>
        <end position="156"/>
    </location>
</feature>
<evidence type="ECO:0000256" key="10">
    <source>
        <dbReference type="RuleBase" id="RU046427"/>
    </source>
</evidence>
<dbReference type="SUPFAM" id="SSF81321">
    <property type="entry name" value="Family A G protein-coupled receptor-like"/>
    <property type="match status" value="1"/>
</dbReference>
<feature type="transmembrane region" description="Helical" evidence="10">
    <location>
        <begin position="353"/>
        <end position="375"/>
    </location>
</feature>
<dbReference type="PROSITE" id="PS00237">
    <property type="entry name" value="G_PROTEIN_RECEP_F1_1"/>
    <property type="match status" value="1"/>
</dbReference>
<evidence type="ECO:0000313" key="13">
    <source>
        <dbReference type="RefSeq" id="XP_052123761.1"/>
    </source>
</evidence>
<evidence type="ECO:0000256" key="7">
    <source>
        <dbReference type="ARBA" id="ARBA00023170"/>
    </source>
</evidence>
<keyword evidence="12" id="KW-1185">Reference proteome</keyword>
<sequence length="464" mass="51198">MMRVPEHWAWTRAERAGGQEGAEERPGPGLVDAVWNATAPGAEDDDSGRDERLAQVEVAVLGVLLVLTVLGNAVVLLALYARRRCGGRRKLSRMFYFILHLSVADMVTAFFSVLPQLAWKVTFRFHGGNFLCKAVKFGQPLGVYLSSYVLTATALDRYRAICHPLTYCSWSSSRARAMVGAAWGLSLLFCLPQVFIFSIEPMEGGYDCWATFVPQWGQRAYVTWYTCSVFMIPLAVLLFTYSRICCEIWRSASSKHAPTLGTCKTCPHVHAYAYRFAPHQQPAPVSSNSFAYARSQQQAAQRTNPLISRAKINTVKQTVLVIAIYIICSAPFICVQLWAAWGNADNPFFQGRYMTILTLMFSLNSCVNPWIYLAFNKDLVRMLWLLVSCQGGAPSGHPLSAHSGGSGSSQSNTTQHRTCFTDLANNHVPGPGTAFGRTRDGVSGLLYKGRALNGNGRANGHAQR</sequence>
<gene>
    <name evidence="13" type="primary">LOC113216769</name>
</gene>
<dbReference type="GO" id="GO:0005886">
    <property type="term" value="C:plasma membrane"/>
    <property type="evidence" value="ECO:0007669"/>
    <property type="project" value="UniProtKB-SubCell"/>
</dbReference>
<dbReference type="PRINTS" id="PR00237">
    <property type="entry name" value="GPCRRHODOPSN"/>
</dbReference>
<accession>A0A9C6TWP9</accession>
<dbReference type="RefSeq" id="XP_052123761.1">
    <property type="nucleotide sequence ID" value="XM_052267801.1"/>
</dbReference>
<protein>
    <submittedName>
        <fullName evidence="13">Cephalotocin receptor 1-like</fullName>
    </submittedName>
</protein>
<keyword evidence="7 10" id="KW-0675">Receptor</keyword>
<evidence type="ECO:0000313" key="12">
    <source>
        <dbReference type="Proteomes" id="UP000504606"/>
    </source>
</evidence>
<proteinExistence type="inferred from homology"/>
<feature type="domain" description="G-protein coupled receptors family 1 profile" evidence="11">
    <location>
        <begin position="71"/>
        <end position="372"/>
    </location>
</feature>
<dbReference type="GO" id="GO:0042277">
    <property type="term" value="F:peptide binding"/>
    <property type="evidence" value="ECO:0007669"/>
    <property type="project" value="TreeGrafter"/>
</dbReference>
<feature type="transmembrane region" description="Helical" evidence="10">
    <location>
        <begin position="94"/>
        <end position="117"/>
    </location>
</feature>
<dbReference type="OrthoDB" id="6435638at2759"/>
<name>A0A9C6TWP9_FRAOC</name>
<dbReference type="AlphaFoldDB" id="A0A9C6TWP9"/>
<reference evidence="13" key="1">
    <citation type="submission" date="2025-08" db="UniProtKB">
        <authorList>
            <consortium name="RefSeq"/>
        </authorList>
    </citation>
    <scope>IDENTIFICATION</scope>
    <source>
        <tissue evidence="13">Whole organism</tissue>
    </source>
</reference>
<keyword evidence="6 10" id="KW-0472">Membrane</keyword>